<dbReference type="GO" id="GO:0016020">
    <property type="term" value="C:membrane"/>
    <property type="evidence" value="ECO:0007669"/>
    <property type="project" value="UniProtKB-SubCell"/>
</dbReference>
<reference evidence="8" key="1">
    <citation type="submission" date="2022-12" db="EMBL/GenBank/DDBJ databases">
        <title>Reference genome sequencing for broad-spectrum identification of bacterial and archaeal isolates by mass spectrometry.</title>
        <authorList>
            <person name="Sekiguchi Y."/>
            <person name="Tourlousse D.M."/>
        </authorList>
    </citation>
    <scope>NUCLEOTIDE SEQUENCE</scope>
    <source>
        <strain evidence="8">301</strain>
    </source>
</reference>
<gene>
    <name evidence="8" type="ORF">XFLAVUS301_37070</name>
</gene>
<comment type="caution">
    <text evidence="8">The sequence shown here is derived from an EMBL/GenBank/DDBJ whole genome shotgun (WGS) entry which is preliminary data.</text>
</comment>
<feature type="transmembrane region" description="Helical" evidence="7">
    <location>
        <begin position="123"/>
        <end position="150"/>
    </location>
</feature>
<protein>
    <submittedName>
        <fullName evidence="8">Transporter</fullName>
    </submittedName>
</protein>
<proteinExistence type="predicted"/>
<feature type="transmembrane region" description="Helical" evidence="7">
    <location>
        <begin position="61"/>
        <end position="83"/>
    </location>
</feature>
<evidence type="ECO:0000256" key="3">
    <source>
        <dbReference type="ARBA" id="ARBA00022475"/>
    </source>
</evidence>
<feature type="transmembrane region" description="Helical" evidence="7">
    <location>
        <begin position="95"/>
        <end position="117"/>
    </location>
</feature>
<feature type="transmembrane region" description="Helical" evidence="7">
    <location>
        <begin position="6"/>
        <end position="23"/>
    </location>
</feature>
<dbReference type="PANTHER" id="PTHR36838:SF1">
    <property type="entry name" value="SLR1864 PROTEIN"/>
    <property type="match status" value="1"/>
</dbReference>
<feature type="transmembrane region" description="Helical" evidence="7">
    <location>
        <begin position="221"/>
        <end position="243"/>
    </location>
</feature>
<dbReference type="EMBL" id="BSDO01000006">
    <property type="protein sequence ID" value="GLI24033.1"/>
    <property type="molecule type" value="Genomic_DNA"/>
</dbReference>
<evidence type="ECO:0000313" key="8">
    <source>
        <dbReference type="EMBL" id="GLI24033.1"/>
    </source>
</evidence>
<dbReference type="Pfam" id="PF03547">
    <property type="entry name" value="Mem_trans"/>
    <property type="match status" value="2"/>
</dbReference>
<comment type="subcellular location">
    <subcellularLocation>
        <location evidence="1">Membrane</location>
        <topology evidence="1">Multi-pass membrane protein</topology>
    </subcellularLocation>
</comment>
<dbReference type="Proteomes" id="UP001144397">
    <property type="component" value="Unassembled WGS sequence"/>
</dbReference>
<accession>A0A9W6FNI7</accession>
<sequence length="305" mass="32332">MGIGMHEISLIVTCLVIGVLLRWSGRLPDTATKAFGGWVINVALPATALRSVHQLKMDDGWWLAAATPWIGAILAILVIVPLCRAFGWSHRRAGALLLVGGWGNTSFVGLPMIAAFAGSQWLGLGIVIDLFGSYLALSTLGLAIAAVASAGHFDGRAVAKRIATFPPFWAILIAFSTNDVPRPEWLDQLVEALARTLTPIALAAVGYALRLDRISGRVGALAVGLGYRLLLAPLAIFLMYAALGRSGDPVAQVAMLEMAMPPMLGASIIALDHDLEPDLVALVIGVGVPLSMLTAWLWWGLIIHP</sequence>
<keyword evidence="4 7" id="KW-0812">Transmembrane</keyword>
<keyword evidence="5 7" id="KW-1133">Transmembrane helix</keyword>
<dbReference type="PANTHER" id="PTHR36838">
    <property type="entry name" value="AUXIN EFFLUX CARRIER FAMILY PROTEIN"/>
    <property type="match status" value="1"/>
</dbReference>
<evidence type="ECO:0000313" key="9">
    <source>
        <dbReference type="Proteomes" id="UP001144397"/>
    </source>
</evidence>
<name>A0A9W6FNI7_XANFL</name>
<dbReference type="InterPro" id="IPR004776">
    <property type="entry name" value="Mem_transp_PIN-like"/>
</dbReference>
<dbReference type="AlphaFoldDB" id="A0A9W6FNI7"/>
<keyword evidence="6 7" id="KW-0472">Membrane</keyword>
<evidence type="ECO:0000256" key="7">
    <source>
        <dbReference type="SAM" id="Phobius"/>
    </source>
</evidence>
<keyword evidence="2" id="KW-0813">Transport</keyword>
<evidence type="ECO:0000256" key="1">
    <source>
        <dbReference type="ARBA" id="ARBA00004141"/>
    </source>
</evidence>
<evidence type="ECO:0000256" key="6">
    <source>
        <dbReference type="ARBA" id="ARBA00023136"/>
    </source>
</evidence>
<keyword evidence="3" id="KW-1003">Cell membrane</keyword>
<dbReference type="GO" id="GO:0055085">
    <property type="term" value="P:transmembrane transport"/>
    <property type="evidence" value="ECO:0007669"/>
    <property type="project" value="InterPro"/>
</dbReference>
<evidence type="ECO:0000256" key="5">
    <source>
        <dbReference type="ARBA" id="ARBA00022989"/>
    </source>
</evidence>
<feature type="transmembrane region" description="Helical" evidence="7">
    <location>
        <begin position="279"/>
        <end position="299"/>
    </location>
</feature>
<evidence type="ECO:0000256" key="2">
    <source>
        <dbReference type="ARBA" id="ARBA00022448"/>
    </source>
</evidence>
<evidence type="ECO:0000256" key="4">
    <source>
        <dbReference type="ARBA" id="ARBA00022692"/>
    </source>
</evidence>
<organism evidence="8 9">
    <name type="scientific">Xanthobacter flavus</name>
    <dbReference type="NCBI Taxonomy" id="281"/>
    <lineage>
        <taxon>Bacteria</taxon>
        <taxon>Pseudomonadati</taxon>
        <taxon>Pseudomonadota</taxon>
        <taxon>Alphaproteobacteria</taxon>
        <taxon>Hyphomicrobiales</taxon>
        <taxon>Xanthobacteraceae</taxon>
        <taxon>Xanthobacter</taxon>
    </lineage>
</organism>